<proteinExistence type="predicted"/>
<sequence length="51" mass="5525">MLITTRYGSKVTHGGTAAVLSYNGGSIVELNEAKKQVESMQKEVTHFGRSL</sequence>
<dbReference type="AlphaFoldDB" id="A0ABD6XDZ6"/>
<reference evidence="1 2" key="1">
    <citation type="submission" date="2018-03" db="EMBL/GenBank/DDBJ databases">
        <title>Genome Sequences of Lactobacillus sp. Isolates from Traditional Turkish Sourdough.</title>
        <authorList>
            <person name="Skory C.D."/>
            <person name="Dertli E."/>
        </authorList>
    </citation>
    <scope>NUCLEOTIDE SEQUENCE [LARGE SCALE GENOMIC DNA]</scope>
    <source>
        <strain evidence="1 2">E81</strain>
    </source>
</reference>
<name>A0ABD6XDZ6_LIMRT</name>
<evidence type="ECO:0000313" key="1">
    <source>
        <dbReference type="EMBL" id="PTM30319.1"/>
    </source>
</evidence>
<dbReference type="EMBL" id="PZQO01000005">
    <property type="protein sequence ID" value="PTM30319.1"/>
    <property type="molecule type" value="Genomic_DNA"/>
</dbReference>
<evidence type="ECO:0000313" key="2">
    <source>
        <dbReference type="Proteomes" id="UP000241783"/>
    </source>
</evidence>
<comment type="caution">
    <text evidence="1">The sequence shown here is derived from an EMBL/GenBank/DDBJ whole genome shotgun (WGS) entry which is preliminary data.</text>
</comment>
<protein>
    <submittedName>
        <fullName evidence="1">Acyl dehydratase</fullName>
    </submittedName>
</protein>
<accession>A0ABD6XDZ6</accession>
<gene>
    <name evidence="1" type="ORF">DA796_02490</name>
</gene>
<dbReference type="Proteomes" id="UP000241783">
    <property type="component" value="Unassembled WGS sequence"/>
</dbReference>
<organism evidence="1 2">
    <name type="scientific">Limosilactobacillus reuteri</name>
    <name type="common">Lactobacillus reuteri</name>
    <dbReference type="NCBI Taxonomy" id="1598"/>
    <lineage>
        <taxon>Bacteria</taxon>
        <taxon>Bacillati</taxon>
        <taxon>Bacillota</taxon>
        <taxon>Bacilli</taxon>
        <taxon>Lactobacillales</taxon>
        <taxon>Lactobacillaceae</taxon>
        <taxon>Limosilactobacillus</taxon>
    </lineage>
</organism>